<evidence type="ECO:0000256" key="1">
    <source>
        <dbReference type="SAM" id="Phobius"/>
    </source>
</evidence>
<dbReference type="AlphaFoldDB" id="A0A2H9T3R7"/>
<feature type="transmembrane region" description="Helical" evidence="1">
    <location>
        <begin position="12"/>
        <end position="28"/>
    </location>
</feature>
<sequence>MIDYKVNGYRNLYTYLLLLLIVLANLLVDKSYAGKKRKYEDTGNLIYPISGEYRADQQPVKKKKTHNYRCPDFFLITIS</sequence>
<keyword evidence="1" id="KW-0472">Membrane</keyword>
<protein>
    <submittedName>
        <fullName evidence="2">Uncharacterized protein</fullName>
    </submittedName>
</protein>
<proteinExistence type="predicted"/>
<keyword evidence="1" id="KW-1133">Transmembrane helix</keyword>
<reference evidence="2" key="1">
    <citation type="journal article" date="2017" name="Appl. Environ. Microbiol.">
        <title>Molecular characterization of an Endozoicomonas-like organism causing infection in king scallop Pecten maximus L.</title>
        <authorList>
            <person name="Cano I."/>
            <person name="van Aerle R."/>
            <person name="Ross S."/>
            <person name="Verner-Jeffreys D.W."/>
            <person name="Paley R.K."/>
            <person name="Rimmer G."/>
            <person name="Ryder D."/>
            <person name="Hooper P."/>
            <person name="Stone D."/>
            <person name="Feist S.W."/>
        </authorList>
    </citation>
    <scope>NUCLEOTIDE SEQUENCE</scope>
</reference>
<evidence type="ECO:0000313" key="2">
    <source>
        <dbReference type="EMBL" id="PJE77870.1"/>
    </source>
</evidence>
<accession>A0A2H9T3R7</accession>
<dbReference type="EMBL" id="NSIT01000339">
    <property type="protein sequence ID" value="PJE77870.1"/>
    <property type="molecule type" value="Genomic_DNA"/>
</dbReference>
<name>A0A2H9T3R7_9ZZZZ</name>
<gene>
    <name evidence="2" type="ORF">CI610_03198</name>
</gene>
<keyword evidence="1" id="KW-0812">Transmembrane</keyword>
<comment type="caution">
    <text evidence="2">The sequence shown here is derived from an EMBL/GenBank/DDBJ whole genome shotgun (WGS) entry which is preliminary data.</text>
</comment>
<organism evidence="2">
    <name type="scientific">invertebrate metagenome</name>
    <dbReference type="NCBI Taxonomy" id="1711999"/>
    <lineage>
        <taxon>unclassified sequences</taxon>
        <taxon>metagenomes</taxon>
        <taxon>organismal metagenomes</taxon>
    </lineage>
</organism>